<keyword evidence="3" id="KW-1185">Reference proteome</keyword>
<name>B9XPA7_PEDPL</name>
<reference evidence="2 3" key="1">
    <citation type="journal article" date="2011" name="J. Bacteriol.">
        <title>Genome sequence of 'Pedosphaera parvula' Ellin514, an aerobic Verrucomicrobial isolate from pasture soil.</title>
        <authorList>
            <person name="Kant R."/>
            <person name="van Passel M.W."/>
            <person name="Sangwan P."/>
            <person name="Palva A."/>
            <person name="Lucas S."/>
            <person name="Copeland A."/>
            <person name="Lapidus A."/>
            <person name="Glavina Del Rio T."/>
            <person name="Dalin E."/>
            <person name="Tice H."/>
            <person name="Bruce D."/>
            <person name="Goodwin L."/>
            <person name="Pitluck S."/>
            <person name="Chertkov O."/>
            <person name="Larimer F.W."/>
            <person name="Land M.L."/>
            <person name="Hauser L."/>
            <person name="Brettin T.S."/>
            <person name="Detter J.C."/>
            <person name="Han S."/>
            <person name="de Vos W.M."/>
            <person name="Janssen P.H."/>
            <person name="Smidt H."/>
        </authorList>
    </citation>
    <scope>NUCLEOTIDE SEQUENCE [LARGE SCALE GENOMIC DNA]</scope>
    <source>
        <strain evidence="2 3">Ellin514</strain>
    </source>
</reference>
<evidence type="ECO:0000256" key="1">
    <source>
        <dbReference type="SAM" id="Phobius"/>
    </source>
</evidence>
<organism evidence="2 3">
    <name type="scientific">Pedosphaera parvula (strain Ellin514)</name>
    <dbReference type="NCBI Taxonomy" id="320771"/>
    <lineage>
        <taxon>Bacteria</taxon>
        <taxon>Pseudomonadati</taxon>
        <taxon>Verrucomicrobiota</taxon>
        <taxon>Pedosphaerae</taxon>
        <taxon>Pedosphaerales</taxon>
        <taxon>Pedosphaeraceae</taxon>
        <taxon>Pedosphaera</taxon>
    </lineage>
</organism>
<dbReference type="EMBL" id="ABOX02000045">
    <property type="protein sequence ID" value="EEF58358.1"/>
    <property type="molecule type" value="Genomic_DNA"/>
</dbReference>
<proteinExistence type="predicted"/>
<evidence type="ECO:0000313" key="2">
    <source>
        <dbReference type="EMBL" id="EEF58358.1"/>
    </source>
</evidence>
<accession>B9XPA7</accession>
<protein>
    <submittedName>
        <fullName evidence="2">Uncharacterized protein</fullName>
    </submittedName>
</protein>
<sequence length="130" mass="14966" precursor="true">MCWTTFFARLSFKCVMEKKNQKFKLSAKAWFAICLIGILYVSAAFLGGDFFNTLYYGALAISTAGIAAFDSTHIDLRRYDTWLSYGPVGLFVTCVLFFPLAIIWYFFVRIRIARGTMPLRYRSGNHRKIV</sequence>
<dbReference type="Proteomes" id="UP000003688">
    <property type="component" value="Unassembled WGS sequence"/>
</dbReference>
<dbReference type="STRING" id="320771.Cflav_PD1297"/>
<comment type="caution">
    <text evidence="2">The sequence shown here is derived from an EMBL/GenBank/DDBJ whole genome shotgun (WGS) entry which is preliminary data.</text>
</comment>
<feature type="transmembrane region" description="Helical" evidence="1">
    <location>
        <begin position="29"/>
        <end position="47"/>
    </location>
</feature>
<keyword evidence="1" id="KW-0472">Membrane</keyword>
<evidence type="ECO:0000313" key="3">
    <source>
        <dbReference type="Proteomes" id="UP000003688"/>
    </source>
</evidence>
<dbReference type="AlphaFoldDB" id="B9XPA7"/>
<gene>
    <name evidence="2" type="ORF">Cflav_PD1297</name>
</gene>
<feature type="transmembrane region" description="Helical" evidence="1">
    <location>
        <begin position="82"/>
        <end position="107"/>
    </location>
</feature>
<keyword evidence="1" id="KW-1133">Transmembrane helix</keyword>
<keyword evidence="1" id="KW-0812">Transmembrane</keyword>